<name>A0ABR0ITH1_9PEZI</name>
<accession>A0ABR0ITH1</accession>
<evidence type="ECO:0000313" key="2">
    <source>
        <dbReference type="Proteomes" id="UP001357485"/>
    </source>
</evidence>
<dbReference type="EMBL" id="JAVRRA010029517">
    <property type="protein sequence ID" value="KAK5020098.1"/>
    <property type="molecule type" value="Genomic_DNA"/>
</dbReference>
<sequence length="81" mass="9168">SYAILRHFARQLGAYDGETEDEKYWADAMCDIVLDCTFTPKDTLPETPLPTPVSPHTVAKHYHAFMAPAGTEKESRKKRTN</sequence>
<protein>
    <submittedName>
        <fullName evidence="1">Uncharacterized protein</fullName>
    </submittedName>
</protein>
<gene>
    <name evidence="1" type="ORF">LTR16_012639</name>
</gene>
<proteinExistence type="predicted"/>
<feature type="non-terminal residue" evidence="1">
    <location>
        <position position="1"/>
    </location>
</feature>
<dbReference type="Proteomes" id="UP001357485">
    <property type="component" value="Unassembled WGS sequence"/>
</dbReference>
<evidence type="ECO:0000313" key="1">
    <source>
        <dbReference type="EMBL" id="KAK5020098.1"/>
    </source>
</evidence>
<dbReference type="Gene3D" id="1.20.1050.130">
    <property type="match status" value="1"/>
</dbReference>
<keyword evidence="2" id="KW-1185">Reference proteome</keyword>
<comment type="caution">
    <text evidence="1">The sequence shown here is derived from an EMBL/GenBank/DDBJ whole genome shotgun (WGS) entry which is preliminary data.</text>
</comment>
<reference evidence="1 2" key="1">
    <citation type="submission" date="2023-08" db="EMBL/GenBank/DDBJ databases">
        <title>Black Yeasts Isolated from many extreme environments.</title>
        <authorList>
            <person name="Coleine C."/>
            <person name="Stajich J.E."/>
            <person name="Selbmann L."/>
        </authorList>
    </citation>
    <scope>NUCLEOTIDE SEQUENCE [LARGE SCALE GENOMIC DNA]</scope>
    <source>
        <strain evidence="1 2">CCFEE 536</strain>
    </source>
</reference>
<organism evidence="1 2">
    <name type="scientific">Cryomyces antarcticus</name>
    <dbReference type="NCBI Taxonomy" id="329879"/>
    <lineage>
        <taxon>Eukaryota</taxon>
        <taxon>Fungi</taxon>
        <taxon>Dikarya</taxon>
        <taxon>Ascomycota</taxon>
        <taxon>Pezizomycotina</taxon>
        <taxon>Dothideomycetes</taxon>
        <taxon>Dothideomycetes incertae sedis</taxon>
        <taxon>Cryomyces</taxon>
    </lineage>
</organism>